<dbReference type="InterPro" id="IPR031360">
    <property type="entry name" value="TrpP"/>
</dbReference>
<organism evidence="2 3">
    <name type="scientific">Pradoshia eiseniae</name>
    <dbReference type="NCBI Taxonomy" id="2064768"/>
    <lineage>
        <taxon>Bacteria</taxon>
        <taxon>Bacillati</taxon>
        <taxon>Bacillota</taxon>
        <taxon>Bacilli</taxon>
        <taxon>Bacillales</taxon>
        <taxon>Bacillaceae</taxon>
        <taxon>Pradoshia</taxon>
    </lineage>
</organism>
<feature type="transmembrane region" description="Helical" evidence="1">
    <location>
        <begin position="133"/>
        <end position="156"/>
    </location>
</feature>
<keyword evidence="1" id="KW-0812">Transmembrane</keyword>
<comment type="caution">
    <text evidence="2">The sequence shown here is derived from an EMBL/GenBank/DDBJ whole genome shotgun (WGS) entry which is preliminary data.</text>
</comment>
<feature type="transmembrane region" description="Helical" evidence="1">
    <location>
        <begin position="40"/>
        <end position="65"/>
    </location>
</feature>
<keyword evidence="3" id="KW-1185">Reference proteome</keyword>
<feature type="transmembrane region" description="Helical" evidence="1">
    <location>
        <begin position="106"/>
        <end position="127"/>
    </location>
</feature>
<evidence type="ECO:0000313" key="2">
    <source>
        <dbReference type="EMBL" id="PQD95525.1"/>
    </source>
</evidence>
<dbReference type="Proteomes" id="UP000239663">
    <property type="component" value="Unassembled WGS sequence"/>
</dbReference>
<protein>
    <submittedName>
        <fullName evidence="2">Tryptophan transporter</fullName>
    </submittedName>
</protein>
<evidence type="ECO:0000313" key="3">
    <source>
        <dbReference type="Proteomes" id="UP000239663"/>
    </source>
</evidence>
<keyword evidence="1" id="KW-0472">Membrane</keyword>
<reference evidence="2 3" key="1">
    <citation type="submission" date="2017-12" db="EMBL/GenBank/DDBJ databases">
        <title>Taxonomic description and draft genome of Pradoshia cofamensis Gen. nov., sp. nov., a thermotolerant bacillale isolated from anterior gut of earthworm Eisenia fetida.</title>
        <authorList>
            <person name="Saha T."/>
            <person name="Chakraborty R."/>
        </authorList>
    </citation>
    <scope>NUCLEOTIDE SEQUENCE [LARGE SCALE GENOMIC DNA]</scope>
    <source>
        <strain evidence="2 3">EAG3</strain>
    </source>
</reference>
<feature type="transmembrane region" description="Helical" evidence="1">
    <location>
        <begin position="77"/>
        <end position="94"/>
    </location>
</feature>
<dbReference type="RefSeq" id="WP_104849280.1">
    <property type="nucleotide sequence ID" value="NZ_PKOZ01000004.1"/>
</dbReference>
<feature type="transmembrane region" description="Helical" evidence="1">
    <location>
        <begin position="6"/>
        <end position="28"/>
    </location>
</feature>
<dbReference type="Pfam" id="PF17099">
    <property type="entry name" value="TrpP"/>
    <property type="match status" value="1"/>
</dbReference>
<dbReference type="EMBL" id="PKOZ01000004">
    <property type="protein sequence ID" value="PQD95525.1"/>
    <property type="molecule type" value="Genomic_DNA"/>
</dbReference>
<dbReference type="OrthoDB" id="2243651at2"/>
<gene>
    <name evidence="2" type="ORF">CYL18_09590</name>
</gene>
<proteinExistence type="predicted"/>
<sequence length="172" mass="18066">MNTKSLVTLSLLVGIGAVLHTVVPGFAFGMKPDLMLLMMFLGIFLLPDLKNALLIGAVTGIISGLTTTFPGGQIPNIIDKILTALIIYAIYALVKKFVKPAVASLFLTLIGTLLSGTIFLTSAYLLVGLPGPFLTLAAGAILPALVINTVMMVIIYPIAANILRRTNVAITS</sequence>
<evidence type="ECO:0000256" key="1">
    <source>
        <dbReference type="SAM" id="Phobius"/>
    </source>
</evidence>
<dbReference type="AlphaFoldDB" id="A0A2S7N0L8"/>
<accession>A0A2S7N0L8</accession>
<keyword evidence="1" id="KW-1133">Transmembrane helix</keyword>
<name>A0A2S7N0L8_9BACI</name>